<name>A0A4P8IWS8_9BURK</name>
<evidence type="ECO:0000256" key="1">
    <source>
        <dbReference type="SAM" id="SignalP"/>
    </source>
</evidence>
<dbReference type="AlphaFoldDB" id="A0A4P8IWS8"/>
<dbReference type="EMBL" id="CP040078">
    <property type="protein sequence ID" value="QCP51973.1"/>
    <property type="molecule type" value="Genomic_DNA"/>
</dbReference>
<reference evidence="2 3" key="1">
    <citation type="submission" date="2019-05" db="EMBL/GenBank/DDBJ databases">
        <title>Burkholderia sp. DHOD12, isolated from subtropical forest soil.</title>
        <authorList>
            <person name="Gao Z.-H."/>
            <person name="Qiu L.-H."/>
        </authorList>
    </citation>
    <scope>NUCLEOTIDE SEQUENCE [LARGE SCALE GENOMIC DNA]</scope>
    <source>
        <strain evidence="2 3">DHOD12</strain>
    </source>
</reference>
<gene>
    <name evidence="2" type="ORF">FAZ95_22450</name>
</gene>
<proteinExistence type="predicted"/>
<feature type="signal peptide" evidence="1">
    <location>
        <begin position="1"/>
        <end position="22"/>
    </location>
</feature>
<sequence length="99" mass="11176">MMKRSLWFATASALLFANVAAAQQYPMLDAVANRIVQKYQQSSCEQLWQERAEKKGMPKPQGEQMAIQAMHNDPQMRAAFIDRVAAPIANKMFECGMIP</sequence>
<evidence type="ECO:0008006" key="4">
    <source>
        <dbReference type="Google" id="ProtNLM"/>
    </source>
</evidence>
<dbReference type="Proteomes" id="UP000298656">
    <property type="component" value="Chromosome 2"/>
</dbReference>
<dbReference type="OrthoDB" id="9008844at2"/>
<evidence type="ECO:0000313" key="3">
    <source>
        <dbReference type="Proteomes" id="UP000298656"/>
    </source>
</evidence>
<protein>
    <recommendedName>
        <fullName evidence="4">DUF4148 domain-containing protein</fullName>
    </recommendedName>
</protein>
<dbReference type="KEGG" id="tvl:FAZ95_22450"/>
<dbReference type="RefSeq" id="WP_137334746.1">
    <property type="nucleotide sequence ID" value="NZ_CP040078.1"/>
</dbReference>
<keyword evidence="1" id="KW-0732">Signal</keyword>
<organism evidence="2 3">
    <name type="scientific">Trinickia violacea</name>
    <dbReference type="NCBI Taxonomy" id="2571746"/>
    <lineage>
        <taxon>Bacteria</taxon>
        <taxon>Pseudomonadati</taxon>
        <taxon>Pseudomonadota</taxon>
        <taxon>Betaproteobacteria</taxon>
        <taxon>Burkholderiales</taxon>
        <taxon>Burkholderiaceae</taxon>
        <taxon>Trinickia</taxon>
    </lineage>
</organism>
<accession>A0A4P8IWS8</accession>
<feature type="chain" id="PRO_5020239696" description="DUF4148 domain-containing protein" evidence="1">
    <location>
        <begin position="23"/>
        <end position="99"/>
    </location>
</feature>
<evidence type="ECO:0000313" key="2">
    <source>
        <dbReference type="EMBL" id="QCP51973.1"/>
    </source>
</evidence>
<keyword evidence="3" id="KW-1185">Reference proteome</keyword>